<dbReference type="Proteomes" id="UP001190926">
    <property type="component" value="Unassembled WGS sequence"/>
</dbReference>
<sequence length="56" mass="6150">MHSGVAVSVFFTPAEAEEPFPKIPKCYREINCSISLIDSSLLPLSLRIADAVDDKQ</sequence>
<reference evidence="1 2" key="1">
    <citation type="journal article" date="2021" name="Nat. Commun.">
        <title>Incipient diploidization of the medicinal plant Perilla within 10,000 years.</title>
        <authorList>
            <person name="Zhang Y."/>
            <person name="Shen Q."/>
            <person name="Leng L."/>
            <person name="Zhang D."/>
            <person name="Chen S."/>
            <person name="Shi Y."/>
            <person name="Ning Z."/>
            <person name="Chen S."/>
        </authorList>
    </citation>
    <scope>NUCLEOTIDE SEQUENCE [LARGE SCALE GENOMIC DNA]</scope>
    <source>
        <strain evidence="2">cv. PC099</strain>
    </source>
</reference>
<dbReference type="AlphaFoldDB" id="A0AAD4IY69"/>
<feature type="non-terminal residue" evidence="1">
    <location>
        <position position="56"/>
    </location>
</feature>
<evidence type="ECO:0000313" key="2">
    <source>
        <dbReference type="Proteomes" id="UP001190926"/>
    </source>
</evidence>
<proteinExistence type="predicted"/>
<accession>A0AAD4IY69</accession>
<protein>
    <submittedName>
        <fullName evidence="1">Uncharacterized protein</fullName>
    </submittedName>
</protein>
<dbReference type="EMBL" id="SDAM02000556">
    <property type="protein sequence ID" value="KAH6823772.1"/>
    <property type="molecule type" value="Genomic_DNA"/>
</dbReference>
<organism evidence="1 2">
    <name type="scientific">Perilla frutescens var. hirtella</name>
    <name type="common">Perilla citriodora</name>
    <name type="synonym">Perilla setoyensis</name>
    <dbReference type="NCBI Taxonomy" id="608512"/>
    <lineage>
        <taxon>Eukaryota</taxon>
        <taxon>Viridiplantae</taxon>
        <taxon>Streptophyta</taxon>
        <taxon>Embryophyta</taxon>
        <taxon>Tracheophyta</taxon>
        <taxon>Spermatophyta</taxon>
        <taxon>Magnoliopsida</taxon>
        <taxon>eudicotyledons</taxon>
        <taxon>Gunneridae</taxon>
        <taxon>Pentapetalae</taxon>
        <taxon>asterids</taxon>
        <taxon>lamiids</taxon>
        <taxon>Lamiales</taxon>
        <taxon>Lamiaceae</taxon>
        <taxon>Nepetoideae</taxon>
        <taxon>Elsholtzieae</taxon>
        <taxon>Perilla</taxon>
    </lineage>
</organism>
<name>A0AAD4IY69_PERFH</name>
<keyword evidence="2" id="KW-1185">Reference proteome</keyword>
<evidence type="ECO:0000313" key="1">
    <source>
        <dbReference type="EMBL" id="KAH6823772.1"/>
    </source>
</evidence>
<comment type="caution">
    <text evidence="1">The sequence shown here is derived from an EMBL/GenBank/DDBJ whole genome shotgun (WGS) entry which is preliminary data.</text>
</comment>
<gene>
    <name evidence="1" type="ORF">C2S53_004508</name>
</gene>